<accession>A0A2M7B8E5</accession>
<dbReference type="Gene3D" id="3.60.15.10">
    <property type="entry name" value="Ribonuclease Z/Hydroxyacylglutathione hydrolase-like"/>
    <property type="match status" value="1"/>
</dbReference>
<evidence type="ECO:0000313" key="2">
    <source>
        <dbReference type="Proteomes" id="UP000230131"/>
    </source>
</evidence>
<sequence length="207" mass="23323">MVISFYGEGCFKIQSGELVILTDPPAKESGLGPPRFKFNLLLKTLSAFPPEAKSSYELVGPGEYNFKIADKEVDIEGLFLEKESTDKFIKTIYLVKLEDIKLCFLGYLSEDLSPEIIERLEQVDILFTPAGGKPFIDQKKAAVLIKQIEPHIAIPSFYKVANLKRPADDLKKFLKEFNHDIVSEEKLTIKKKDLSALKVAKIICLKV</sequence>
<gene>
    <name evidence="1" type="ORF">COS59_00305</name>
</gene>
<reference evidence="2" key="1">
    <citation type="submission" date="2017-09" db="EMBL/GenBank/DDBJ databases">
        <title>Depth-based differentiation of microbial function through sediment-hosted aquifers and enrichment of novel symbionts in the deep terrestrial subsurface.</title>
        <authorList>
            <person name="Probst A.J."/>
            <person name="Ladd B."/>
            <person name="Jarett J.K."/>
            <person name="Geller-Mcgrath D.E."/>
            <person name="Sieber C.M.K."/>
            <person name="Emerson J.B."/>
            <person name="Anantharaman K."/>
            <person name="Thomas B.C."/>
            <person name="Malmstrom R."/>
            <person name="Stieglmeier M."/>
            <person name="Klingl A."/>
            <person name="Woyke T."/>
            <person name="Ryan C.M."/>
            <person name="Banfield J.F."/>
        </authorList>
    </citation>
    <scope>NUCLEOTIDE SEQUENCE [LARGE SCALE GENOMIC DNA]</scope>
</reference>
<dbReference type="PANTHER" id="PTHR42967">
    <property type="entry name" value="METAL DEPENDENT HYDROLASE"/>
    <property type="match status" value="1"/>
</dbReference>
<dbReference type="PANTHER" id="PTHR42967:SF1">
    <property type="entry name" value="MBL FOLD METALLO-HYDROLASE"/>
    <property type="match status" value="1"/>
</dbReference>
<proteinExistence type="predicted"/>
<dbReference type="AlphaFoldDB" id="A0A2M7B8E5"/>
<name>A0A2M7B8E5_9BACT</name>
<organism evidence="1 2">
    <name type="scientific">Candidatus Wolfebacteria bacterium CG03_land_8_20_14_0_80_36_15</name>
    <dbReference type="NCBI Taxonomy" id="1975067"/>
    <lineage>
        <taxon>Bacteria</taxon>
        <taxon>Candidatus Wolfeibacteriota</taxon>
    </lineage>
</organism>
<evidence type="ECO:0008006" key="3">
    <source>
        <dbReference type="Google" id="ProtNLM"/>
    </source>
</evidence>
<evidence type="ECO:0000313" key="1">
    <source>
        <dbReference type="EMBL" id="PIU99338.1"/>
    </source>
</evidence>
<comment type="caution">
    <text evidence="1">The sequence shown here is derived from an EMBL/GenBank/DDBJ whole genome shotgun (WGS) entry which is preliminary data.</text>
</comment>
<dbReference type="InterPro" id="IPR036866">
    <property type="entry name" value="RibonucZ/Hydroxyglut_hydro"/>
</dbReference>
<protein>
    <recommendedName>
        <fullName evidence="3">Zn-dependent hydrolase</fullName>
    </recommendedName>
</protein>
<dbReference type="EMBL" id="PEVH01000011">
    <property type="protein sequence ID" value="PIU99338.1"/>
    <property type="molecule type" value="Genomic_DNA"/>
</dbReference>
<dbReference type="Proteomes" id="UP000230131">
    <property type="component" value="Unassembled WGS sequence"/>
</dbReference>
<dbReference type="Pfam" id="PF13483">
    <property type="entry name" value="Lactamase_B_3"/>
    <property type="match status" value="1"/>
</dbReference>
<dbReference type="SUPFAM" id="SSF56281">
    <property type="entry name" value="Metallo-hydrolase/oxidoreductase"/>
    <property type="match status" value="1"/>
</dbReference>